<feature type="domain" description="Copper amine oxidase-like N-terminal" evidence="3">
    <location>
        <begin position="422"/>
        <end position="506"/>
    </location>
</feature>
<name>A0A7X4YNL0_9BACL</name>
<dbReference type="Gene3D" id="3.30.457.10">
    <property type="entry name" value="Copper amine oxidase-like, N-terminal domain"/>
    <property type="match status" value="1"/>
</dbReference>
<feature type="compositionally biased region" description="Low complexity" evidence="1">
    <location>
        <begin position="17"/>
        <end position="36"/>
    </location>
</feature>
<evidence type="ECO:0000256" key="1">
    <source>
        <dbReference type="SAM" id="MobiDB-lite"/>
    </source>
</evidence>
<keyword evidence="2" id="KW-0812">Transmembrane</keyword>
<dbReference type="OrthoDB" id="996097at2"/>
<dbReference type="InterPro" id="IPR012854">
    <property type="entry name" value="Cu_amine_oxidase-like_N"/>
</dbReference>
<evidence type="ECO:0000256" key="2">
    <source>
        <dbReference type="SAM" id="Phobius"/>
    </source>
</evidence>
<keyword evidence="5" id="KW-1185">Reference proteome</keyword>
<accession>A0A7X4YNL0</accession>
<feature type="transmembrane region" description="Helical" evidence="2">
    <location>
        <begin position="49"/>
        <end position="70"/>
    </location>
</feature>
<feature type="region of interest" description="Disordered" evidence="1">
    <location>
        <begin position="1"/>
        <end position="37"/>
    </location>
</feature>
<evidence type="ECO:0000259" key="3">
    <source>
        <dbReference type="Pfam" id="PF07833"/>
    </source>
</evidence>
<gene>
    <name evidence="4" type="ORF">GT003_06775</name>
</gene>
<keyword evidence="2" id="KW-1133">Transmembrane helix</keyword>
<evidence type="ECO:0000313" key="4">
    <source>
        <dbReference type="EMBL" id="NBC68684.1"/>
    </source>
</evidence>
<dbReference type="Proteomes" id="UP000558113">
    <property type="component" value="Unassembled WGS sequence"/>
</dbReference>
<proteinExistence type="predicted"/>
<dbReference type="Pfam" id="PF07833">
    <property type="entry name" value="Cu_amine_oxidN1"/>
    <property type="match status" value="1"/>
</dbReference>
<evidence type="ECO:0000313" key="5">
    <source>
        <dbReference type="Proteomes" id="UP000558113"/>
    </source>
</evidence>
<protein>
    <recommendedName>
        <fullName evidence="3">Copper amine oxidase-like N-terminal domain-containing protein</fullName>
    </recommendedName>
</protein>
<sequence>MTGMQAPIPSQRPQPNTGHSAPAPGTTAASSPGTSGQTRITAKAAKRMLVLSALLALLFAVLASLVTYLLDPLQFYHKPFGYKPIFSSEQRYQNPGLALHYDYDTIILGTSMTENFLPSEVDKALGGKTLKLSIRGSTADEQYQIAKLAIGTGKVKQALWGLDYFALKTGDQESAGPFPAYLYDRNRWNDYRYLLNYSVYGQFFRGVYKELTGSGVQSLEKLYNWNDSVTFGKKEVLAHYRTAAQEEAYFGLNEDPLDVIQANFDTEVLALVKAHPEVKFIFYYPPYSVLREAVWASTNAERYRNQLEMDVWMFERLNGLPNAEVYNFQTAGEWTYDLDRYKDLSHHDQAINTAIIHTIGAGDSRYRMTTANAQALSDELEEQVRTLALTETGDPKSVQLLVGSAASSAKEVWFSSLAIPGEGELLVPAKEAAAALGATLDWNQATKTLTLAHAANRVSLTLDQTKAVDKDGSTIELAQPARLVGGQTQVPLLRLASVLGYDVSEERPNAWSLRYTVTERAAK</sequence>
<keyword evidence="2" id="KW-0472">Membrane</keyword>
<dbReference type="SUPFAM" id="SSF55383">
    <property type="entry name" value="Copper amine oxidase, domain N"/>
    <property type="match status" value="1"/>
</dbReference>
<dbReference type="InterPro" id="IPR036582">
    <property type="entry name" value="Mao_N_sf"/>
</dbReference>
<dbReference type="AlphaFoldDB" id="A0A7X4YNL0"/>
<comment type="caution">
    <text evidence="4">The sequence shown here is derived from an EMBL/GenBank/DDBJ whole genome shotgun (WGS) entry which is preliminary data.</text>
</comment>
<reference evidence="4 5" key="1">
    <citation type="submission" date="2020-01" db="EMBL/GenBank/DDBJ databases">
        <title>Paenibacillus soybeanensis sp. nov. isolated from the nodules of soybean (Glycine max(L.) Merr).</title>
        <authorList>
            <person name="Wang H."/>
        </authorList>
    </citation>
    <scope>NUCLEOTIDE SEQUENCE [LARGE SCALE GENOMIC DNA]</scope>
    <source>
        <strain evidence="4 5">DSM 23054</strain>
    </source>
</reference>
<organism evidence="4 5">
    <name type="scientific">Paenibacillus sacheonensis</name>
    <dbReference type="NCBI Taxonomy" id="742054"/>
    <lineage>
        <taxon>Bacteria</taxon>
        <taxon>Bacillati</taxon>
        <taxon>Bacillota</taxon>
        <taxon>Bacilli</taxon>
        <taxon>Bacillales</taxon>
        <taxon>Paenibacillaceae</taxon>
        <taxon>Paenibacillus</taxon>
    </lineage>
</organism>
<dbReference type="EMBL" id="JAAAMU010000003">
    <property type="protein sequence ID" value="NBC68684.1"/>
    <property type="molecule type" value="Genomic_DNA"/>
</dbReference>